<name>A0A4Y8N440_9BURK</name>
<keyword evidence="3" id="KW-0804">Transcription</keyword>
<evidence type="ECO:0000259" key="5">
    <source>
        <dbReference type="PROSITE" id="PS50043"/>
    </source>
</evidence>
<dbReference type="InterPro" id="IPR016032">
    <property type="entry name" value="Sig_transdc_resp-reg_C-effctor"/>
</dbReference>
<dbReference type="InterPro" id="IPR001789">
    <property type="entry name" value="Sig_transdc_resp-reg_receiver"/>
</dbReference>
<evidence type="ECO:0000259" key="6">
    <source>
        <dbReference type="PROSITE" id="PS50110"/>
    </source>
</evidence>
<dbReference type="Pfam" id="PF00196">
    <property type="entry name" value="GerE"/>
    <property type="match status" value="1"/>
</dbReference>
<dbReference type="InterPro" id="IPR000792">
    <property type="entry name" value="Tscrpt_reg_LuxR_C"/>
</dbReference>
<dbReference type="PANTHER" id="PTHR44688">
    <property type="entry name" value="DNA-BINDING TRANSCRIPTIONAL ACTIVATOR DEVR_DOSR"/>
    <property type="match status" value="1"/>
</dbReference>
<evidence type="ECO:0000256" key="4">
    <source>
        <dbReference type="PROSITE-ProRule" id="PRU00169"/>
    </source>
</evidence>
<keyword evidence="4" id="KW-0597">Phosphoprotein</keyword>
<keyword evidence="2" id="KW-0238">DNA-binding</keyword>
<dbReference type="SMART" id="SM00448">
    <property type="entry name" value="REC"/>
    <property type="match status" value="1"/>
</dbReference>
<dbReference type="PROSITE" id="PS50043">
    <property type="entry name" value="HTH_LUXR_2"/>
    <property type="match status" value="1"/>
</dbReference>
<evidence type="ECO:0000313" key="7">
    <source>
        <dbReference type="EMBL" id="TFE44494.1"/>
    </source>
</evidence>
<feature type="domain" description="Response regulatory" evidence="6">
    <location>
        <begin position="8"/>
        <end position="122"/>
    </location>
</feature>
<keyword evidence="1" id="KW-0805">Transcription regulation</keyword>
<dbReference type="Gene3D" id="3.40.50.2300">
    <property type="match status" value="1"/>
</dbReference>
<evidence type="ECO:0000256" key="3">
    <source>
        <dbReference type="ARBA" id="ARBA00023163"/>
    </source>
</evidence>
<sequence>MSEHADAVIHVVDDDPAIRTALTRLLTRAGFTVKAYPAAGDFLVAAPDASPACLLLDLEMPGPGGLDLQRALRRLGNEVPIVFISAHQDIPKTVMAIKAGASDFLLKPIDSQALLASIETALAAATPTSSPALASDQPPATALSSREQVVLRGIVAGRLNKQIAAELAVSERTVKTCRADLMHKLNAHSLAELVIRAEPLVRTQAPV</sequence>
<evidence type="ECO:0000256" key="2">
    <source>
        <dbReference type="ARBA" id="ARBA00023125"/>
    </source>
</evidence>
<dbReference type="Pfam" id="PF00072">
    <property type="entry name" value="Response_reg"/>
    <property type="match status" value="1"/>
</dbReference>
<evidence type="ECO:0000256" key="1">
    <source>
        <dbReference type="ARBA" id="ARBA00023015"/>
    </source>
</evidence>
<reference evidence="7 8" key="1">
    <citation type="submission" date="2019-03" db="EMBL/GenBank/DDBJ databases">
        <title>Complete Genome Sequence of Paraburkholderia dipogonis ICMP 19430T, a Nitrogen-fixing Symbiont of the South African Invasive Legume Dipogon lignosus in New Zealand.</title>
        <authorList>
            <person name="De Meyer S.E."/>
        </authorList>
    </citation>
    <scope>NUCLEOTIDE SEQUENCE [LARGE SCALE GENOMIC DNA]</scope>
    <source>
        <strain evidence="7 8">ICMP 19430</strain>
    </source>
</reference>
<dbReference type="SUPFAM" id="SSF46894">
    <property type="entry name" value="C-terminal effector domain of the bipartite response regulators"/>
    <property type="match status" value="1"/>
</dbReference>
<organism evidence="7 8">
    <name type="scientific">Paraburkholderia dipogonis</name>
    <dbReference type="NCBI Taxonomy" id="1211383"/>
    <lineage>
        <taxon>Bacteria</taxon>
        <taxon>Pseudomonadati</taxon>
        <taxon>Pseudomonadota</taxon>
        <taxon>Betaproteobacteria</taxon>
        <taxon>Burkholderiales</taxon>
        <taxon>Burkholderiaceae</taxon>
        <taxon>Paraburkholderia</taxon>
    </lineage>
</organism>
<gene>
    <name evidence="7" type="ORF">E2553_05305</name>
</gene>
<accession>A0A4Y8N440</accession>
<dbReference type="PROSITE" id="PS50110">
    <property type="entry name" value="RESPONSE_REGULATORY"/>
    <property type="match status" value="1"/>
</dbReference>
<dbReference type="PANTHER" id="PTHR44688:SF16">
    <property type="entry name" value="DNA-BINDING TRANSCRIPTIONAL ACTIVATOR DEVR_DOSR"/>
    <property type="match status" value="1"/>
</dbReference>
<feature type="modified residue" description="4-aspartylphosphate" evidence="4">
    <location>
        <position position="57"/>
    </location>
</feature>
<dbReference type="GO" id="GO:0003677">
    <property type="term" value="F:DNA binding"/>
    <property type="evidence" value="ECO:0007669"/>
    <property type="project" value="UniProtKB-KW"/>
</dbReference>
<dbReference type="Proteomes" id="UP000297385">
    <property type="component" value="Unassembled WGS sequence"/>
</dbReference>
<dbReference type="GO" id="GO:0006355">
    <property type="term" value="P:regulation of DNA-templated transcription"/>
    <property type="evidence" value="ECO:0007669"/>
    <property type="project" value="InterPro"/>
</dbReference>
<dbReference type="EMBL" id="SNVI01000001">
    <property type="protein sequence ID" value="TFE44494.1"/>
    <property type="molecule type" value="Genomic_DNA"/>
</dbReference>
<proteinExistence type="predicted"/>
<dbReference type="RefSeq" id="WP_134456319.1">
    <property type="nucleotide sequence ID" value="NZ_JBHMFL010000170.1"/>
</dbReference>
<dbReference type="Gene3D" id="1.10.10.10">
    <property type="entry name" value="Winged helix-like DNA-binding domain superfamily/Winged helix DNA-binding domain"/>
    <property type="match status" value="1"/>
</dbReference>
<dbReference type="GO" id="GO:0000160">
    <property type="term" value="P:phosphorelay signal transduction system"/>
    <property type="evidence" value="ECO:0007669"/>
    <property type="project" value="InterPro"/>
</dbReference>
<evidence type="ECO:0000313" key="8">
    <source>
        <dbReference type="Proteomes" id="UP000297385"/>
    </source>
</evidence>
<feature type="domain" description="HTH luxR-type" evidence="5">
    <location>
        <begin position="136"/>
        <end position="201"/>
    </location>
</feature>
<comment type="caution">
    <text evidence="7">The sequence shown here is derived from an EMBL/GenBank/DDBJ whole genome shotgun (WGS) entry which is preliminary data.</text>
</comment>
<protein>
    <submittedName>
        <fullName evidence="7">Response regulator transcription factor</fullName>
    </submittedName>
</protein>
<dbReference type="GeneID" id="97305534"/>
<dbReference type="SMART" id="SM00421">
    <property type="entry name" value="HTH_LUXR"/>
    <property type="match status" value="1"/>
</dbReference>
<dbReference type="SUPFAM" id="SSF52172">
    <property type="entry name" value="CheY-like"/>
    <property type="match status" value="1"/>
</dbReference>
<dbReference type="PRINTS" id="PR00038">
    <property type="entry name" value="HTHLUXR"/>
</dbReference>
<dbReference type="CDD" id="cd06170">
    <property type="entry name" value="LuxR_C_like"/>
    <property type="match status" value="1"/>
</dbReference>
<dbReference type="InterPro" id="IPR036388">
    <property type="entry name" value="WH-like_DNA-bd_sf"/>
</dbReference>
<dbReference type="InterPro" id="IPR011006">
    <property type="entry name" value="CheY-like_superfamily"/>
</dbReference>
<dbReference type="AlphaFoldDB" id="A0A4Y8N440"/>